<comment type="caution">
    <text evidence="2">The sequence shown here is derived from an EMBL/GenBank/DDBJ whole genome shotgun (WGS) entry which is preliminary data.</text>
</comment>
<proteinExistence type="predicted"/>
<sequence length="388" mass="42481">MPLRMSPASQSDASRIAAIHMAAFGTNAMLLAQFPTPTVRERLQLCIAAKALADIRDPKTAVLVVRDDESGNGEVVSFAKWSLPVREGETYVEAPWVWPEGTNLEVLDRWTRVVEGAKERVVGEGACYRLTFIGTDPLHERRGAASLLLHWGLRQSKQDNVPAYLESTVDAGSLYERHGFASAENISMVLAGREGELSAFSYLPDAGNDLSITLPQTFNSSIGPEVAQRVNTSDSNIASGSSSTNLSTEVGYWTVTWSISDALSLKINVGAWVLSPEMILQTLEAAQIAAGKKEAAALLDGKFTQKTGSRINTMIFEISPGWDYRRLTWADVGEVLGENGLPKFFREEQEWHSAYFDVLHSVRGKLGYGAVRKWYMLDSLNSTGSETG</sequence>
<dbReference type="SUPFAM" id="SSF55729">
    <property type="entry name" value="Acyl-CoA N-acyltransferases (Nat)"/>
    <property type="match status" value="1"/>
</dbReference>
<dbReference type="InterPro" id="IPR000182">
    <property type="entry name" value="GNAT_dom"/>
</dbReference>
<dbReference type="Gene3D" id="3.40.630.30">
    <property type="match status" value="1"/>
</dbReference>
<dbReference type="EMBL" id="JACCJB010000005">
    <property type="protein sequence ID" value="KAF6226941.1"/>
    <property type="molecule type" value="Genomic_DNA"/>
</dbReference>
<dbReference type="RefSeq" id="XP_037155249.1">
    <property type="nucleotide sequence ID" value="XM_037299248.1"/>
</dbReference>
<gene>
    <name evidence="2" type="ORF">HO133_008382</name>
</gene>
<keyword evidence="3" id="KW-1185">Reference proteome</keyword>
<dbReference type="PROSITE" id="PS51186">
    <property type="entry name" value="GNAT"/>
    <property type="match status" value="1"/>
</dbReference>
<dbReference type="PANTHER" id="PTHR42791">
    <property type="entry name" value="GNAT FAMILY ACETYLTRANSFERASE"/>
    <property type="match status" value="1"/>
</dbReference>
<name>A0A8H6FG73_9LECA</name>
<dbReference type="InterPro" id="IPR016181">
    <property type="entry name" value="Acyl_CoA_acyltransferase"/>
</dbReference>
<evidence type="ECO:0000313" key="3">
    <source>
        <dbReference type="Proteomes" id="UP000593566"/>
    </source>
</evidence>
<protein>
    <recommendedName>
        <fullName evidence="1">N-acetyltransferase domain-containing protein</fullName>
    </recommendedName>
</protein>
<reference evidence="2 3" key="1">
    <citation type="journal article" date="2020" name="Genomics">
        <title>Complete, high-quality genomes from long-read metagenomic sequencing of two wolf lichen thalli reveals enigmatic genome architecture.</title>
        <authorList>
            <person name="McKenzie S.K."/>
            <person name="Walston R.F."/>
            <person name="Allen J.L."/>
        </authorList>
    </citation>
    <scope>NUCLEOTIDE SEQUENCE [LARGE SCALE GENOMIC DNA]</scope>
    <source>
        <strain evidence="2">WasteWater1</strain>
    </source>
</reference>
<dbReference type="GeneID" id="59336778"/>
<organism evidence="2 3">
    <name type="scientific">Letharia lupina</name>
    <dbReference type="NCBI Taxonomy" id="560253"/>
    <lineage>
        <taxon>Eukaryota</taxon>
        <taxon>Fungi</taxon>
        <taxon>Dikarya</taxon>
        <taxon>Ascomycota</taxon>
        <taxon>Pezizomycotina</taxon>
        <taxon>Lecanoromycetes</taxon>
        <taxon>OSLEUM clade</taxon>
        <taxon>Lecanoromycetidae</taxon>
        <taxon>Lecanorales</taxon>
        <taxon>Lecanorineae</taxon>
        <taxon>Parmeliaceae</taxon>
        <taxon>Letharia</taxon>
    </lineage>
</organism>
<feature type="domain" description="N-acetyltransferase" evidence="1">
    <location>
        <begin position="63"/>
        <end position="207"/>
    </location>
</feature>
<dbReference type="GO" id="GO:0016747">
    <property type="term" value="F:acyltransferase activity, transferring groups other than amino-acyl groups"/>
    <property type="evidence" value="ECO:0007669"/>
    <property type="project" value="InterPro"/>
</dbReference>
<dbReference type="Proteomes" id="UP000593566">
    <property type="component" value="Unassembled WGS sequence"/>
</dbReference>
<accession>A0A8H6FG73</accession>
<evidence type="ECO:0000259" key="1">
    <source>
        <dbReference type="PROSITE" id="PS51186"/>
    </source>
</evidence>
<evidence type="ECO:0000313" key="2">
    <source>
        <dbReference type="EMBL" id="KAF6226941.1"/>
    </source>
</evidence>
<dbReference type="AlphaFoldDB" id="A0A8H6FG73"/>
<dbReference type="InterPro" id="IPR052523">
    <property type="entry name" value="Trichothecene_AcTrans"/>
</dbReference>
<dbReference type="PANTHER" id="PTHR42791:SF2">
    <property type="entry name" value="N-ACETYLTRANSFERASE DOMAIN-CONTAINING PROTEIN"/>
    <property type="match status" value="1"/>
</dbReference>